<dbReference type="GO" id="GO:0016020">
    <property type="term" value="C:membrane"/>
    <property type="evidence" value="ECO:0007669"/>
    <property type="project" value="UniProtKB-SubCell"/>
</dbReference>
<feature type="transmembrane region" description="Helical" evidence="5">
    <location>
        <begin position="104"/>
        <end position="125"/>
    </location>
</feature>
<organism evidence="7 8">
    <name type="scientific">Ridgeia piscesae</name>
    <name type="common">Tubeworm</name>
    <dbReference type="NCBI Taxonomy" id="27915"/>
    <lineage>
        <taxon>Eukaryota</taxon>
        <taxon>Metazoa</taxon>
        <taxon>Spiralia</taxon>
        <taxon>Lophotrochozoa</taxon>
        <taxon>Annelida</taxon>
        <taxon>Polychaeta</taxon>
        <taxon>Sedentaria</taxon>
        <taxon>Canalipalpata</taxon>
        <taxon>Sabellida</taxon>
        <taxon>Siboglinidae</taxon>
        <taxon>Ridgeia</taxon>
    </lineage>
</organism>
<feature type="transmembrane region" description="Helical" evidence="5">
    <location>
        <begin position="25"/>
        <end position="50"/>
    </location>
</feature>
<evidence type="ECO:0000256" key="2">
    <source>
        <dbReference type="ARBA" id="ARBA00022692"/>
    </source>
</evidence>
<dbReference type="InterPro" id="IPR000276">
    <property type="entry name" value="GPCR_Rhodpsn"/>
</dbReference>
<dbReference type="Gene3D" id="1.20.1070.10">
    <property type="entry name" value="Rhodopsin 7-helix transmembrane proteins"/>
    <property type="match status" value="1"/>
</dbReference>
<dbReference type="Pfam" id="PF00001">
    <property type="entry name" value="7tm_1"/>
    <property type="match status" value="1"/>
</dbReference>
<feature type="transmembrane region" description="Helical" evidence="5">
    <location>
        <begin position="71"/>
        <end position="92"/>
    </location>
</feature>
<feature type="transmembrane region" description="Helical" evidence="5">
    <location>
        <begin position="146"/>
        <end position="163"/>
    </location>
</feature>
<evidence type="ECO:0000259" key="6">
    <source>
        <dbReference type="PROSITE" id="PS50262"/>
    </source>
</evidence>
<accession>A0AAD9NXF5</accession>
<keyword evidence="2 5" id="KW-0812">Transmembrane</keyword>
<comment type="caution">
    <text evidence="7">The sequence shown here is derived from an EMBL/GenBank/DDBJ whole genome shotgun (WGS) entry which is preliminary data.</text>
</comment>
<evidence type="ECO:0000256" key="4">
    <source>
        <dbReference type="ARBA" id="ARBA00023136"/>
    </source>
</evidence>
<feature type="transmembrane region" description="Helical" evidence="5">
    <location>
        <begin position="250"/>
        <end position="269"/>
    </location>
</feature>
<reference evidence="7" key="1">
    <citation type="journal article" date="2023" name="Mol. Biol. Evol.">
        <title>Third-Generation Sequencing Reveals the Adaptive Role of the Epigenome in Three Deep-Sea Polychaetes.</title>
        <authorList>
            <person name="Perez M."/>
            <person name="Aroh O."/>
            <person name="Sun Y."/>
            <person name="Lan Y."/>
            <person name="Juniper S.K."/>
            <person name="Young C.R."/>
            <person name="Angers B."/>
            <person name="Qian P.Y."/>
        </authorList>
    </citation>
    <scope>NUCLEOTIDE SEQUENCE</scope>
    <source>
        <strain evidence="7">R07B-5</strain>
    </source>
</reference>
<dbReference type="AlphaFoldDB" id="A0AAD9NXF5"/>
<dbReference type="GO" id="GO:0004930">
    <property type="term" value="F:G protein-coupled receptor activity"/>
    <property type="evidence" value="ECO:0007669"/>
    <property type="project" value="InterPro"/>
</dbReference>
<dbReference type="InterPro" id="IPR052954">
    <property type="entry name" value="GPCR-Ligand_Int"/>
</dbReference>
<evidence type="ECO:0000256" key="1">
    <source>
        <dbReference type="ARBA" id="ARBA00004370"/>
    </source>
</evidence>
<feature type="domain" description="G-protein coupled receptors family 1 profile" evidence="6">
    <location>
        <begin position="42"/>
        <end position="309"/>
    </location>
</feature>
<dbReference type="CDD" id="cd14978">
    <property type="entry name" value="7tmA_FMRFamide_R-like"/>
    <property type="match status" value="1"/>
</dbReference>
<protein>
    <recommendedName>
        <fullName evidence="6">G-protein coupled receptors family 1 profile domain-containing protein</fullName>
    </recommendedName>
</protein>
<dbReference type="Proteomes" id="UP001209878">
    <property type="component" value="Unassembled WGS sequence"/>
</dbReference>
<feature type="transmembrane region" description="Helical" evidence="5">
    <location>
        <begin position="202"/>
        <end position="229"/>
    </location>
</feature>
<keyword evidence="4 5" id="KW-0472">Membrane</keyword>
<evidence type="ECO:0000256" key="5">
    <source>
        <dbReference type="SAM" id="Phobius"/>
    </source>
</evidence>
<keyword evidence="8" id="KW-1185">Reference proteome</keyword>
<dbReference type="PANTHER" id="PTHR46641">
    <property type="entry name" value="FMRFAMIDE RECEPTOR-RELATED"/>
    <property type="match status" value="1"/>
</dbReference>
<dbReference type="InterPro" id="IPR017452">
    <property type="entry name" value="GPCR_Rhodpsn_7TM"/>
</dbReference>
<dbReference type="EMBL" id="JAODUO010000273">
    <property type="protein sequence ID" value="KAK2184271.1"/>
    <property type="molecule type" value="Genomic_DNA"/>
</dbReference>
<sequence length="367" mass="42291">MTDTTMDDSGHVNMTNETDCNLFPFVIYVGVFGPMCVFGLCGNTISFLVLQWEKQNYAATFLLQTMAVADNIFLLMSGFSLIISAILPMMQLDNTPLMAYMQVYIWPLVYITQMWTVWITVLIALNRFIAICRPFQAQLLCTLSRVRLQVALTAIATIIYNIPRFLEHRIVHITDTTTNVSQITANETLMKQNLHYNIVYENLLYCLFVFLGPLIVLIYLNISLARELYAIRQRLLQRSLPKGSDSEEHNLTLVMMVIVLVFIICQTPAFGNQLLYYCLSYSCGQPYFYYFHISNLLVQANSCFNFVVYCAFRKQFRARLHAFCCKRPALAHVERRSYNAHQIVSVYSDCDSKTQTRACMCDNHPQL</sequence>
<keyword evidence="3 5" id="KW-1133">Transmembrane helix</keyword>
<evidence type="ECO:0000313" key="7">
    <source>
        <dbReference type="EMBL" id="KAK2184271.1"/>
    </source>
</evidence>
<evidence type="ECO:0000256" key="3">
    <source>
        <dbReference type="ARBA" id="ARBA00022989"/>
    </source>
</evidence>
<dbReference type="SUPFAM" id="SSF81321">
    <property type="entry name" value="Family A G protein-coupled receptor-like"/>
    <property type="match status" value="1"/>
</dbReference>
<dbReference type="PANTHER" id="PTHR46641:SF2">
    <property type="entry name" value="FMRFAMIDE RECEPTOR"/>
    <property type="match status" value="1"/>
</dbReference>
<feature type="transmembrane region" description="Helical" evidence="5">
    <location>
        <begin position="289"/>
        <end position="312"/>
    </location>
</feature>
<dbReference type="PRINTS" id="PR00237">
    <property type="entry name" value="GPCRRHODOPSN"/>
</dbReference>
<comment type="subcellular location">
    <subcellularLocation>
        <location evidence="1">Membrane</location>
    </subcellularLocation>
</comment>
<name>A0AAD9NXF5_RIDPI</name>
<evidence type="ECO:0000313" key="8">
    <source>
        <dbReference type="Proteomes" id="UP001209878"/>
    </source>
</evidence>
<gene>
    <name evidence="7" type="ORF">NP493_274g01001</name>
</gene>
<proteinExistence type="predicted"/>
<dbReference type="PROSITE" id="PS50262">
    <property type="entry name" value="G_PROTEIN_RECEP_F1_2"/>
    <property type="match status" value="1"/>
</dbReference>